<dbReference type="GO" id="GO:0005886">
    <property type="term" value="C:plasma membrane"/>
    <property type="evidence" value="ECO:0007669"/>
    <property type="project" value="TreeGrafter"/>
</dbReference>
<dbReference type="PANTHER" id="PTHR23501:SF43">
    <property type="entry name" value="MULTIDRUG TRANSPORTER, PUTATIVE (AFU_ORTHOLOGUE AFUA_6G03040)-RELATED"/>
    <property type="match status" value="1"/>
</dbReference>
<keyword evidence="2 6" id="KW-0812">Transmembrane</keyword>
<feature type="transmembrane region" description="Helical" evidence="6">
    <location>
        <begin position="412"/>
        <end position="430"/>
    </location>
</feature>
<sequence length="608" mass="66293">MMPYAEGRWPVNSFRTSIDSSQQGDVDGERSRSNRDTVGRLSFDRESSLHTQRNEPPQYFLGHYPSSEHIIALPTLPTTDPSSQEAVHCIVGWKLVLLLLGLSLAIFLPNLEISIVSTSLVAITDDLHGFSRTGWIVVAYLITYTGFIIIWAKLSDILSRKWSLVASLSIFIAASGACGGAQTMTELIVLRTIQGIGAAGCFSISMIVFFELIPKEKYAKYGSIISADIALATVLGPLLGGVIIDSTTWRWVFLINVPAGAIAIALLGLLLPSSFPHQDKSATTKPRIFSKHSMRRVDFLGTFLLIGANLTLVTALLEASTTFSWSSPLIIALLAVSGVLWIAFVAWEWFATKERSRQEPVFPFRFFHNRYWMGMLLQSAFVGVPFTVLVVDLPQRFQTVNNLSALDAGVRLLPYAIFAPLGSLVSNIIFMRRKSPLILLGAGASLQLVGLVLLATQPISASVPAAQYGYQIIAGFGVGISFGTLVTITPSSVEPRDLATATGAMIQFRQMGGAIGLTIGSSLLNSYLKTHLAPPVLNPDQLSQLLQSTTVIRTFTPQLQVAVREVFARGYNLQMKVITGFAAAQFPSILMMLKLLGWRELRIVGARQ</sequence>
<evidence type="ECO:0000256" key="2">
    <source>
        <dbReference type="ARBA" id="ARBA00022692"/>
    </source>
</evidence>
<feature type="transmembrane region" description="Helical" evidence="6">
    <location>
        <begin position="329"/>
        <end position="350"/>
    </location>
</feature>
<evidence type="ECO:0000259" key="7">
    <source>
        <dbReference type="PROSITE" id="PS50850"/>
    </source>
</evidence>
<feature type="transmembrane region" description="Helical" evidence="6">
    <location>
        <begin position="250"/>
        <end position="271"/>
    </location>
</feature>
<feature type="transmembrane region" description="Helical" evidence="6">
    <location>
        <begin position="164"/>
        <end position="182"/>
    </location>
</feature>
<evidence type="ECO:0000256" key="6">
    <source>
        <dbReference type="SAM" id="Phobius"/>
    </source>
</evidence>
<dbReference type="Proteomes" id="UP001166286">
    <property type="component" value="Unassembled WGS sequence"/>
</dbReference>
<dbReference type="InterPro" id="IPR036259">
    <property type="entry name" value="MFS_trans_sf"/>
</dbReference>
<comment type="subcellular location">
    <subcellularLocation>
        <location evidence="1">Membrane</location>
        <topology evidence="1">Multi-pass membrane protein</topology>
    </subcellularLocation>
</comment>
<evidence type="ECO:0000256" key="3">
    <source>
        <dbReference type="ARBA" id="ARBA00022989"/>
    </source>
</evidence>
<feature type="domain" description="Major facilitator superfamily (MFS) profile" evidence="7">
    <location>
        <begin position="98"/>
        <end position="600"/>
    </location>
</feature>
<evidence type="ECO:0000256" key="5">
    <source>
        <dbReference type="SAM" id="MobiDB-lite"/>
    </source>
</evidence>
<feature type="transmembrane region" description="Helical" evidence="6">
    <location>
        <begin position="297"/>
        <end position="317"/>
    </location>
</feature>
<dbReference type="PANTHER" id="PTHR23501">
    <property type="entry name" value="MAJOR FACILITATOR SUPERFAMILY"/>
    <property type="match status" value="1"/>
</dbReference>
<feature type="transmembrane region" description="Helical" evidence="6">
    <location>
        <begin position="95"/>
        <end position="123"/>
    </location>
</feature>
<evidence type="ECO:0000256" key="1">
    <source>
        <dbReference type="ARBA" id="ARBA00004141"/>
    </source>
</evidence>
<feature type="transmembrane region" description="Helical" evidence="6">
    <location>
        <begin position="371"/>
        <end position="392"/>
    </location>
</feature>
<reference evidence="8" key="1">
    <citation type="submission" date="2023-03" db="EMBL/GenBank/DDBJ databases">
        <title>Complete genome of Cladonia borealis.</title>
        <authorList>
            <person name="Park H."/>
        </authorList>
    </citation>
    <scope>NUCLEOTIDE SEQUENCE</scope>
    <source>
        <strain evidence="8">ANT050790</strain>
    </source>
</reference>
<protein>
    <recommendedName>
        <fullName evidence="7">Major facilitator superfamily (MFS) profile domain-containing protein</fullName>
    </recommendedName>
</protein>
<name>A0AA39R0Y8_9LECA</name>
<feature type="compositionally biased region" description="Polar residues" evidence="5">
    <location>
        <begin position="15"/>
        <end position="24"/>
    </location>
</feature>
<feature type="transmembrane region" description="Helical" evidence="6">
    <location>
        <begin position="188"/>
        <end position="213"/>
    </location>
</feature>
<organism evidence="8 9">
    <name type="scientific">Cladonia borealis</name>
    <dbReference type="NCBI Taxonomy" id="184061"/>
    <lineage>
        <taxon>Eukaryota</taxon>
        <taxon>Fungi</taxon>
        <taxon>Dikarya</taxon>
        <taxon>Ascomycota</taxon>
        <taxon>Pezizomycotina</taxon>
        <taxon>Lecanoromycetes</taxon>
        <taxon>OSLEUM clade</taxon>
        <taxon>Lecanoromycetidae</taxon>
        <taxon>Lecanorales</taxon>
        <taxon>Lecanorineae</taxon>
        <taxon>Cladoniaceae</taxon>
        <taxon>Cladonia</taxon>
    </lineage>
</organism>
<dbReference type="Pfam" id="PF07690">
    <property type="entry name" value="MFS_1"/>
    <property type="match status" value="2"/>
</dbReference>
<evidence type="ECO:0000313" key="8">
    <source>
        <dbReference type="EMBL" id="KAK0511745.1"/>
    </source>
</evidence>
<dbReference type="EMBL" id="JAFEKC020000013">
    <property type="protein sequence ID" value="KAK0511745.1"/>
    <property type="molecule type" value="Genomic_DNA"/>
</dbReference>
<keyword evidence="3 6" id="KW-1133">Transmembrane helix</keyword>
<dbReference type="Gene3D" id="1.20.1250.20">
    <property type="entry name" value="MFS general substrate transporter like domains"/>
    <property type="match status" value="1"/>
</dbReference>
<evidence type="ECO:0000313" key="9">
    <source>
        <dbReference type="Proteomes" id="UP001166286"/>
    </source>
</evidence>
<dbReference type="AlphaFoldDB" id="A0AA39R0Y8"/>
<feature type="transmembrane region" description="Helical" evidence="6">
    <location>
        <begin position="468"/>
        <end position="488"/>
    </location>
</feature>
<dbReference type="GO" id="GO:0022857">
    <property type="term" value="F:transmembrane transporter activity"/>
    <property type="evidence" value="ECO:0007669"/>
    <property type="project" value="InterPro"/>
</dbReference>
<dbReference type="InterPro" id="IPR011701">
    <property type="entry name" value="MFS"/>
</dbReference>
<accession>A0AA39R0Y8</accession>
<evidence type="ECO:0000256" key="4">
    <source>
        <dbReference type="ARBA" id="ARBA00023136"/>
    </source>
</evidence>
<gene>
    <name evidence="8" type="ORF">JMJ35_006318</name>
</gene>
<dbReference type="SUPFAM" id="SSF103473">
    <property type="entry name" value="MFS general substrate transporter"/>
    <property type="match status" value="2"/>
</dbReference>
<dbReference type="Gene3D" id="1.20.1720.10">
    <property type="entry name" value="Multidrug resistance protein D"/>
    <property type="match status" value="1"/>
</dbReference>
<feature type="transmembrane region" description="Helical" evidence="6">
    <location>
        <begin position="437"/>
        <end position="456"/>
    </location>
</feature>
<feature type="region of interest" description="Disordered" evidence="5">
    <location>
        <begin position="15"/>
        <end position="37"/>
    </location>
</feature>
<comment type="caution">
    <text evidence="8">The sequence shown here is derived from an EMBL/GenBank/DDBJ whole genome shotgun (WGS) entry which is preliminary data.</text>
</comment>
<keyword evidence="9" id="KW-1185">Reference proteome</keyword>
<proteinExistence type="predicted"/>
<feature type="transmembrane region" description="Helical" evidence="6">
    <location>
        <begin position="225"/>
        <end position="244"/>
    </location>
</feature>
<dbReference type="PROSITE" id="PS50850">
    <property type="entry name" value="MFS"/>
    <property type="match status" value="1"/>
</dbReference>
<feature type="compositionally biased region" description="Basic and acidic residues" evidence="5">
    <location>
        <begin position="27"/>
        <end position="37"/>
    </location>
</feature>
<feature type="transmembrane region" description="Helical" evidence="6">
    <location>
        <begin position="135"/>
        <end position="152"/>
    </location>
</feature>
<keyword evidence="4 6" id="KW-0472">Membrane</keyword>
<dbReference type="InterPro" id="IPR020846">
    <property type="entry name" value="MFS_dom"/>
</dbReference>